<keyword evidence="3" id="KW-1185">Reference proteome</keyword>
<name>A0ABT0LGU3_9GAMM</name>
<proteinExistence type="predicted"/>
<evidence type="ECO:0000256" key="1">
    <source>
        <dbReference type="SAM" id="SignalP"/>
    </source>
</evidence>
<evidence type="ECO:0000313" key="2">
    <source>
        <dbReference type="EMBL" id="MCL1126919.1"/>
    </source>
</evidence>
<accession>A0ABT0LGU3</accession>
<dbReference type="Proteomes" id="UP001203423">
    <property type="component" value="Unassembled WGS sequence"/>
</dbReference>
<gene>
    <name evidence="2" type="ORF">L2764_21180</name>
</gene>
<evidence type="ECO:0000313" key="3">
    <source>
        <dbReference type="Proteomes" id="UP001203423"/>
    </source>
</evidence>
<protein>
    <submittedName>
        <fullName evidence="2">Pectinacetylesterase family protein</fullName>
    </submittedName>
</protein>
<organism evidence="2 3">
    <name type="scientific">Shewanella surugensis</name>
    <dbReference type="NCBI Taxonomy" id="212020"/>
    <lineage>
        <taxon>Bacteria</taxon>
        <taxon>Pseudomonadati</taxon>
        <taxon>Pseudomonadota</taxon>
        <taxon>Gammaproteobacteria</taxon>
        <taxon>Alteromonadales</taxon>
        <taxon>Shewanellaceae</taxon>
        <taxon>Shewanella</taxon>
    </lineage>
</organism>
<feature type="signal peptide" evidence="1">
    <location>
        <begin position="1"/>
        <end position="19"/>
    </location>
</feature>
<reference evidence="2 3" key="1">
    <citation type="submission" date="2022-01" db="EMBL/GenBank/DDBJ databases">
        <title>Whole genome-based taxonomy of the Shewanellaceae.</title>
        <authorList>
            <person name="Martin-Rodriguez A.J."/>
        </authorList>
    </citation>
    <scope>NUCLEOTIDE SEQUENCE [LARGE SCALE GENOMIC DNA]</scope>
    <source>
        <strain evidence="2 3">DSM 17177</strain>
    </source>
</reference>
<dbReference type="InterPro" id="IPR004963">
    <property type="entry name" value="PAE/NOTUM"/>
</dbReference>
<sequence>MKKMWGLLYVIMMTAPAMAYDDGYYSSWQSFLNVLWPPKADHLITEAEKRGHYPLLSNPANYEDHPEGQDWNLVYVPYCTGDIYAGDKVEIYEDPSGVNPPLEWHHNGLVNMRAINAWLRGNMQQPSRMMVTGCSAGQGGIALC</sequence>
<dbReference type="Pfam" id="PF03283">
    <property type="entry name" value="PAE"/>
    <property type="match status" value="1"/>
</dbReference>
<comment type="caution">
    <text evidence="2">The sequence shown here is derived from an EMBL/GenBank/DDBJ whole genome shotgun (WGS) entry which is preliminary data.</text>
</comment>
<dbReference type="RefSeq" id="WP_248942328.1">
    <property type="nucleotide sequence ID" value="NZ_JAKIKS010000115.1"/>
</dbReference>
<dbReference type="EMBL" id="JAKIKS010000115">
    <property type="protein sequence ID" value="MCL1126919.1"/>
    <property type="molecule type" value="Genomic_DNA"/>
</dbReference>
<feature type="chain" id="PRO_5047055904" evidence="1">
    <location>
        <begin position="20"/>
        <end position="144"/>
    </location>
</feature>
<keyword evidence="1" id="KW-0732">Signal</keyword>